<proteinExistence type="predicted"/>
<keyword evidence="2" id="KW-1185">Reference proteome</keyword>
<organism evidence="1 2">
    <name type="scientific">Salix dunnii</name>
    <dbReference type="NCBI Taxonomy" id="1413687"/>
    <lineage>
        <taxon>Eukaryota</taxon>
        <taxon>Viridiplantae</taxon>
        <taxon>Streptophyta</taxon>
        <taxon>Embryophyta</taxon>
        <taxon>Tracheophyta</taxon>
        <taxon>Spermatophyta</taxon>
        <taxon>Magnoliopsida</taxon>
        <taxon>eudicotyledons</taxon>
        <taxon>Gunneridae</taxon>
        <taxon>Pentapetalae</taxon>
        <taxon>rosids</taxon>
        <taxon>fabids</taxon>
        <taxon>Malpighiales</taxon>
        <taxon>Salicaceae</taxon>
        <taxon>Saliceae</taxon>
        <taxon>Salix</taxon>
    </lineage>
</organism>
<dbReference type="Proteomes" id="UP000657918">
    <property type="component" value="Chromosome 16"/>
</dbReference>
<evidence type="ECO:0000313" key="1">
    <source>
        <dbReference type="EMBL" id="KAF9664460.1"/>
    </source>
</evidence>
<dbReference type="EMBL" id="JADGMS010000016">
    <property type="protein sequence ID" value="KAF9664460.1"/>
    <property type="molecule type" value="Genomic_DNA"/>
</dbReference>
<name>A0A835MFS5_9ROSI</name>
<protein>
    <submittedName>
        <fullName evidence="1">Uncharacterized protein</fullName>
    </submittedName>
</protein>
<dbReference type="AlphaFoldDB" id="A0A835MFS5"/>
<comment type="caution">
    <text evidence="1">The sequence shown here is derived from an EMBL/GenBank/DDBJ whole genome shotgun (WGS) entry which is preliminary data.</text>
</comment>
<evidence type="ECO:0000313" key="2">
    <source>
        <dbReference type="Proteomes" id="UP000657918"/>
    </source>
</evidence>
<accession>A0A835MFS5</accession>
<gene>
    <name evidence="1" type="ORF">SADUNF_Sadunf16G0021100</name>
</gene>
<reference evidence="1 2" key="1">
    <citation type="submission" date="2020-10" db="EMBL/GenBank/DDBJ databases">
        <title>Plant Genome Project.</title>
        <authorList>
            <person name="Zhang R.-G."/>
        </authorList>
    </citation>
    <scope>NUCLEOTIDE SEQUENCE [LARGE SCALE GENOMIC DNA]</scope>
    <source>
        <strain evidence="1">FAFU-HL-1</strain>
        <tissue evidence="1">Leaf</tissue>
    </source>
</reference>
<sequence length="138" mass="15506">MSFNILTDSPPPSTKTVLYTKPIFFKFVSALQSIPNSFTKTHFNFSSLKPTTHSISAAGFVPKTVSDLETERHGLLTYGVEELLEKMMVDEELLMVAGLEWLFDCSLQGRMKLLTVAYGAGTCWTPAVNDRNFCCWRI</sequence>